<evidence type="ECO:0000256" key="6">
    <source>
        <dbReference type="ARBA" id="ARBA00023136"/>
    </source>
</evidence>
<comment type="caution">
    <text evidence="8">The sequence shown here is derived from an EMBL/GenBank/DDBJ whole genome shotgun (WGS) entry which is preliminary data.</text>
</comment>
<dbReference type="AlphaFoldDB" id="A0A2M8LFM0"/>
<feature type="transmembrane region" description="Helical" evidence="7">
    <location>
        <begin position="262"/>
        <end position="280"/>
    </location>
</feature>
<dbReference type="GO" id="GO:0005886">
    <property type="term" value="C:plasma membrane"/>
    <property type="evidence" value="ECO:0007669"/>
    <property type="project" value="UniProtKB-SubCell"/>
</dbReference>
<evidence type="ECO:0000313" key="9">
    <source>
        <dbReference type="Proteomes" id="UP000231152"/>
    </source>
</evidence>
<comment type="subcellular location">
    <subcellularLocation>
        <location evidence="1">Cell membrane</location>
        <topology evidence="1">Multi-pass membrane protein</topology>
    </subcellularLocation>
</comment>
<feature type="transmembrane region" description="Helical" evidence="7">
    <location>
        <begin position="6"/>
        <end position="26"/>
    </location>
</feature>
<dbReference type="GO" id="GO:0044038">
    <property type="term" value="P:cell wall macromolecule biosynthetic process"/>
    <property type="evidence" value="ECO:0007669"/>
    <property type="project" value="TreeGrafter"/>
</dbReference>
<evidence type="ECO:0000256" key="1">
    <source>
        <dbReference type="ARBA" id="ARBA00004651"/>
    </source>
</evidence>
<accession>A0A2M8LFM0</accession>
<evidence type="ECO:0000256" key="3">
    <source>
        <dbReference type="ARBA" id="ARBA00022679"/>
    </source>
</evidence>
<name>A0A2M8LFM0_9BACT</name>
<feature type="transmembrane region" description="Helical" evidence="7">
    <location>
        <begin position="47"/>
        <end position="68"/>
    </location>
</feature>
<feature type="transmembrane region" description="Helical" evidence="7">
    <location>
        <begin position="144"/>
        <end position="171"/>
    </location>
</feature>
<keyword evidence="5 7" id="KW-1133">Transmembrane helix</keyword>
<feature type="transmembrane region" description="Helical" evidence="7">
    <location>
        <begin position="336"/>
        <end position="356"/>
    </location>
</feature>
<feature type="transmembrane region" description="Helical" evidence="7">
    <location>
        <begin position="301"/>
        <end position="330"/>
    </location>
</feature>
<keyword evidence="4 7" id="KW-0812">Transmembrane</keyword>
<reference evidence="8 9" key="1">
    <citation type="submission" date="2017-09" db="EMBL/GenBank/DDBJ databases">
        <title>Depth-based differentiation of microbial function through sediment-hosted aquifers and enrichment of novel symbionts in the deep terrestrial subsurface.</title>
        <authorList>
            <person name="Probst A.J."/>
            <person name="Ladd B."/>
            <person name="Jarett J.K."/>
            <person name="Geller-Mcgrath D.E."/>
            <person name="Sieber C.M."/>
            <person name="Emerson J.B."/>
            <person name="Anantharaman K."/>
            <person name="Thomas B.C."/>
            <person name="Malmstrom R."/>
            <person name="Stieglmeier M."/>
            <person name="Klingl A."/>
            <person name="Woyke T."/>
            <person name="Ryan C.M."/>
            <person name="Banfield J.F."/>
        </authorList>
    </citation>
    <scope>NUCLEOTIDE SEQUENCE [LARGE SCALE GENOMIC DNA]</scope>
    <source>
        <strain evidence="8">CG10_big_fil_rev_8_21_14_0_10_48_11</strain>
    </source>
</reference>
<dbReference type="InterPro" id="IPR000715">
    <property type="entry name" value="Glycosyl_transferase_4"/>
</dbReference>
<dbReference type="Proteomes" id="UP000231152">
    <property type="component" value="Unassembled WGS sequence"/>
</dbReference>
<keyword evidence="2" id="KW-1003">Cell membrane</keyword>
<dbReference type="PANTHER" id="PTHR22926:SF3">
    <property type="entry name" value="UNDECAPRENYL-PHOSPHATE ALPHA-N-ACETYLGLUCOSAMINYL 1-PHOSPHATE TRANSFERASE"/>
    <property type="match status" value="1"/>
</dbReference>
<evidence type="ECO:0000313" key="8">
    <source>
        <dbReference type="EMBL" id="PJE76237.1"/>
    </source>
</evidence>
<feature type="transmembrane region" description="Helical" evidence="7">
    <location>
        <begin position="80"/>
        <end position="99"/>
    </location>
</feature>
<dbReference type="GO" id="GO:0071555">
    <property type="term" value="P:cell wall organization"/>
    <property type="evidence" value="ECO:0007669"/>
    <property type="project" value="TreeGrafter"/>
</dbReference>
<gene>
    <name evidence="8" type="ORF">COV04_00595</name>
</gene>
<dbReference type="GO" id="GO:0016780">
    <property type="term" value="F:phosphotransferase activity, for other substituted phosphate groups"/>
    <property type="evidence" value="ECO:0007669"/>
    <property type="project" value="InterPro"/>
</dbReference>
<feature type="transmembrane region" description="Helical" evidence="7">
    <location>
        <begin position="111"/>
        <end position="132"/>
    </location>
</feature>
<dbReference type="CDD" id="cd06853">
    <property type="entry name" value="GT_WecA_like"/>
    <property type="match status" value="1"/>
</dbReference>
<dbReference type="GO" id="GO:0009103">
    <property type="term" value="P:lipopolysaccharide biosynthetic process"/>
    <property type="evidence" value="ECO:0007669"/>
    <property type="project" value="TreeGrafter"/>
</dbReference>
<feature type="transmembrane region" description="Helical" evidence="7">
    <location>
        <begin position="213"/>
        <end position="229"/>
    </location>
</feature>
<keyword evidence="3" id="KW-0808">Transferase</keyword>
<dbReference type="EMBL" id="PFET01000002">
    <property type="protein sequence ID" value="PJE76237.1"/>
    <property type="molecule type" value="Genomic_DNA"/>
</dbReference>
<evidence type="ECO:0000256" key="7">
    <source>
        <dbReference type="SAM" id="Phobius"/>
    </source>
</evidence>
<proteinExistence type="predicted"/>
<protein>
    <recommendedName>
        <fullName evidence="10">Undecaprenyl-phosphate alpha-N-acetylglucosaminyl 1-phosphate transferase</fullName>
    </recommendedName>
</protein>
<evidence type="ECO:0000256" key="5">
    <source>
        <dbReference type="ARBA" id="ARBA00022989"/>
    </source>
</evidence>
<organism evidence="8 9">
    <name type="scientific">Candidatus Uhrbacteria bacterium CG10_big_fil_rev_8_21_14_0_10_48_11</name>
    <dbReference type="NCBI Taxonomy" id="1975037"/>
    <lineage>
        <taxon>Bacteria</taxon>
        <taxon>Candidatus Uhriibacteriota</taxon>
    </lineage>
</organism>
<feature type="transmembrane region" description="Helical" evidence="7">
    <location>
        <begin position="236"/>
        <end position="256"/>
    </location>
</feature>
<evidence type="ECO:0000256" key="2">
    <source>
        <dbReference type="ARBA" id="ARBA00022475"/>
    </source>
</evidence>
<evidence type="ECO:0000256" key="4">
    <source>
        <dbReference type="ARBA" id="ARBA00022692"/>
    </source>
</evidence>
<evidence type="ECO:0008006" key="10">
    <source>
        <dbReference type="Google" id="ProtNLM"/>
    </source>
</evidence>
<sequence>MIYAFAFIAAAVLTAAAVPLVMRFAYRFKVIDDPAIEGERRMHQHRIPLLGGIAVWFSVSFVTTFFLLVNPDALLHYIKVPYLFGAFLGTTILMIGGFIDDRFKLGTFWKLALPFIAALLAVLTGVGVNFITNPFGGVWRIDKVMLPLISVGGFSYALSLGSVAFTVLWLMATMLTTKVLDGLDGLVSGVVGIGALVIVILSLRPPVLQPDTALMAAIISGAFFGFLPFNWSPAKIFLGEGGSLFAGYCLGILAVIAGGKIATAGIILAVPILDATWVVLRRVFFEHRSPVSPDRLHLHFILLKYGLSVRLVVLLFYMLTMLSGILALSLSSLQKLYAATAIAILFIISVALPLLVRRREQNDYDR</sequence>
<keyword evidence="6 7" id="KW-0472">Membrane</keyword>
<feature type="transmembrane region" description="Helical" evidence="7">
    <location>
        <begin position="183"/>
        <end position="201"/>
    </location>
</feature>
<dbReference type="Pfam" id="PF00953">
    <property type="entry name" value="Glycos_transf_4"/>
    <property type="match status" value="1"/>
</dbReference>
<dbReference type="PANTHER" id="PTHR22926">
    <property type="entry name" value="PHOSPHO-N-ACETYLMURAMOYL-PENTAPEPTIDE-TRANSFERASE"/>
    <property type="match status" value="1"/>
</dbReference>